<protein>
    <submittedName>
        <fullName evidence="6">Uncharacterized protein</fullName>
    </submittedName>
</protein>
<keyword evidence="5" id="KW-0456">Lyase</keyword>
<comment type="catalytic activity">
    <reaction evidence="1">
        <text>an N-(acyl)-sphingosylphosphoethanolamine = an N-(acyl)-sphingosyl-1,3-cyclic phosphate + ethanolamine</text>
        <dbReference type="Rhea" id="RHEA:60648"/>
        <dbReference type="ChEBI" id="CHEBI:57603"/>
        <dbReference type="ChEBI" id="CHEBI:143891"/>
        <dbReference type="ChEBI" id="CHEBI:143892"/>
    </reaction>
</comment>
<keyword evidence="3" id="KW-0460">Magnesium</keyword>
<dbReference type="PANTHER" id="PTHR13593">
    <property type="match status" value="1"/>
</dbReference>
<evidence type="ECO:0000256" key="3">
    <source>
        <dbReference type="ARBA" id="ARBA00022842"/>
    </source>
</evidence>
<dbReference type="GO" id="GO:0046872">
    <property type="term" value="F:metal ion binding"/>
    <property type="evidence" value="ECO:0007669"/>
    <property type="project" value="UniProtKB-KW"/>
</dbReference>
<dbReference type="InterPro" id="IPR017946">
    <property type="entry name" value="PLC-like_Pdiesterase_TIM-brl"/>
</dbReference>
<evidence type="ECO:0000256" key="5">
    <source>
        <dbReference type="ARBA" id="ARBA00023239"/>
    </source>
</evidence>
<dbReference type="GO" id="GO:0006629">
    <property type="term" value="P:lipid metabolic process"/>
    <property type="evidence" value="ECO:0007669"/>
    <property type="project" value="InterPro"/>
</dbReference>
<evidence type="ECO:0000256" key="2">
    <source>
        <dbReference type="ARBA" id="ARBA00022723"/>
    </source>
</evidence>
<name>A0A9J6FY88_HAELO</name>
<keyword evidence="2" id="KW-0479">Metal-binding</keyword>
<dbReference type="EMBL" id="JABSTR010000004">
    <property type="protein sequence ID" value="KAH9367297.1"/>
    <property type="molecule type" value="Genomic_DNA"/>
</dbReference>
<gene>
    <name evidence="6" type="ORF">HPB48_011928</name>
</gene>
<dbReference type="Gene3D" id="3.20.20.190">
    <property type="entry name" value="Phosphatidylinositol (PI) phosphodiesterase"/>
    <property type="match status" value="1"/>
</dbReference>
<dbReference type="InterPro" id="IPR051057">
    <property type="entry name" value="PI-PLC_domain"/>
</dbReference>
<dbReference type="GO" id="GO:0008081">
    <property type="term" value="F:phosphoric diester hydrolase activity"/>
    <property type="evidence" value="ECO:0007669"/>
    <property type="project" value="InterPro"/>
</dbReference>
<dbReference type="OMA" id="SHANWRG"/>
<evidence type="ECO:0000313" key="6">
    <source>
        <dbReference type="EMBL" id="KAH9367297.1"/>
    </source>
</evidence>
<proteinExistence type="predicted"/>
<keyword evidence="4" id="KW-1015">Disulfide bond</keyword>
<reference evidence="6 7" key="1">
    <citation type="journal article" date="2020" name="Cell">
        <title>Large-Scale Comparative Analyses of Tick Genomes Elucidate Their Genetic Diversity and Vector Capacities.</title>
        <authorList>
            <consortium name="Tick Genome and Microbiome Consortium (TIGMIC)"/>
            <person name="Jia N."/>
            <person name="Wang J."/>
            <person name="Shi W."/>
            <person name="Du L."/>
            <person name="Sun Y."/>
            <person name="Zhan W."/>
            <person name="Jiang J.F."/>
            <person name="Wang Q."/>
            <person name="Zhang B."/>
            <person name="Ji P."/>
            <person name="Bell-Sakyi L."/>
            <person name="Cui X.M."/>
            <person name="Yuan T.T."/>
            <person name="Jiang B.G."/>
            <person name="Yang W.F."/>
            <person name="Lam T.T."/>
            <person name="Chang Q.C."/>
            <person name="Ding S.J."/>
            <person name="Wang X.J."/>
            <person name="Zhu J.G."/>
            <person name="Ruan X.D."/>
            <person name="Zhao L."/>
            <person name="Wei J.T."/>
            <person name="Ye R.Z."/>
            <person name="Que T.C."/>
            <person name="Du C.H."/>
            <person name="Zhou Y.H."/>
            <person name="Cheng J.X."/>
            <person name="Dai P.F."/>
            <person name="Guo W.B."/>
            <person name="Han X.H."/>
            <person name="Huang E.J."/>
            <person name="Li L.F."/>
            <person name="Wei W."/>
            <person name="Gao Y.C."/>
            <person name="Liu J.Z."/>
            <person name="Shao H.Z."/>
            <person name="Wang X."/>
            <person name="Wang C.C."/>
            <person name="Yang T.C."/>
            <person name="Huo Q.B."/>
            <person name="Li W."/>
            <person name="Chen H.Y."/>
            <person name="Chen S.E."/>
            <person name="Zhou L.G."/>
            <person name="Ni X.B."/>
            <person name="Tian J.H."/>
            <person name="Sheng Y."/>
            <person name="Liu T."/>
            <person name="Pan Y.S."/>
            <person name="Xia L.Y."/>
            <person name="Li J."/>
            <person name="Zhao F."/>
            <person name="Cao W.C."/>
        </authorList>
    </citation>
    <scope>NUCLEOTIDE SEQUENCE [LARGE SCALE GENOMIC DNA]</scope>
    <source>
        <strain evidence="6">HaeL-2018</strain>
    </source>
</reference>
<dbReference type="GO" id="GO:0016829">
    <property type="term" value="F:lyase activity"/>
    <property type="evidence" value="ECO:0007669"/>
    <property type="project" value="UniProtKB-KW"/>
</dbReference>
<dbReference type="OrthoDB" id="1046782at2759"/>
<dbReference type="VEuPathDB" id="VectorBase:HLOH_062821"/>
<dbReference type="AlphaFoldDB" id="A0A9J6FY88"/>
<accession>A0A9J6FY88</accession>
<dbReference type="SUPFAM" id="SSF51695">
    <property type="entry name" value="PLC-like phosphodiesterases"/>
    <property type="match status" value="1"/>
</dbReference>
<evidence type="ECO:0000256" key="1">
    <source>
        <dbReference type="ARBA" id="ARBA00000110"/>
    </source>
</evidence>
<organism evidence="6 7">
    <name type="scientific">Haemaphysalis longicornis</name>
    <name type="common">Bush tick</name>
    <dbReference type="NCBI Taxonomy" id="44386"/>
    <lineage>
        <taxon>Eukaryota</taxon>
        <taxon>Metazoa</taxon>
        <taxon>Ecdysozoa</taxon>
        <taxon>Arthropoda</taxon>
        <taxon>Chelicerata</taxon>
        <taxon>Arachnida</taxon>
        <taxon>Acari</taxon>
        <taxon>Parasitiformes</taxon>
        <taxon>Ixodida</taxon>
        <taxon>Ixodoidea</taxon>
        <taxon>Ixodidae</taxon>
        <taxon>Haemaphysalinae</taxon>
        <taxon>Haemaphysalis</taxon>
    </lineage>
</organism>
<dbReference type="PANTHER" id="PTHR13593:SF103">
    <property type="entry name" value="RE10370P"/>
    <property type="match status" value="1"/>
</dbReference>
<keyword evidence="7" id="KW-1185">Reference proteome</keyword>
<evidence type="ECO:0000313" key="7">
    <source>
        <dbReference type="Proteomes" id="UP000821853"/>
    </source>
</evidence>
<sequence>MYSKGNAWPHEEYIYNQDQNISTQLAYGIRCLDLRVMYYGNVFYVSHANWRGWPTIRQVLLEVRQFVKKTGELVLLDFHRFNQGFQQDAHRRHKQLVSVIVDELGDVLLEKTSVDDTLGFIFGFCDKKEERKGHVLVFYNAEYKGWGDEYLANPIFHQWPNAQTVPQLLKYLQQYGCPPFFDDNLISAMAEMTPKFSSLIIGNRRAAQLANHAVTELFRTNLSECNAIVATDYFLGNNIIGVAIEANLDRGKREARHFSYASFKDCKDES</sequence>
<comment type="caution">
    <text evidence="6">The sequence shown here is derived from an EMBL/GenBank/DDBJ whole genome shotgun (WGS) entry which is preliminary data.</text>
</comment>
<evidence type="ECO:0000256" key="4">
    <source>
        <dbReference type="ARBA" id="ARBA00023157"/>
    </source>
</evidence>
<dbReference type="Proteomes" id="UP000821853">
    <property type="component" value="Chromosome 2"/>
</dbReference>